<dbReference type="Gene3D" id="1.25.40.180">
    <property type="match status" value="1"/>
</dbReference>
<keyword evidence="8" id="KW-1185">Reference proteome</keyword>
<dbReference type="PANTHER" id="PTHR23254">
    <property type="entry name" value="EIF4G DOMAIN PROTEIN"/>
    <property type="match status" value="1"/>
</dbReference>
<keyword evidence="3" id="KW-0810">Translation regulation</keyword>
<evidence type="ECO:0000313" key="7">
    <source>
        <dbReference type="EnsemblMetazoa" id="PHUM011900-PA"/>
    </source>
</evidence>
<dbReference type="InterPro" id="IPR051367">
    <property type="entry name" value="mRNA_TranslReg/HistoneTransl"/>
</dbReference>
<evidence type="ECO:0000256" key="3">
    <source>
        <dbReference type="ARBA" id="ARBA00022845"/>
    </source>
</evidence>
<dbReference type="GO" id="GO:0006446">
    <property type="term" value="P:regulation of translational initiation"/>
    <property type="evidence" value="ECO:0007669"/>
    <property type="project" value="TreeGrafter"/>
</dbReference>
<dbReference type="GO" id="GO:0008494">
    <property type="term" value="F:translation activator activity"/>
    <property type="evidence" value="ECO:0007669"/>
    <property type="project" value="TreeGrafter"/>
</dbReference>
<dbReference type="Pfam" id="PF02854">
    <property type="entry name" value="MIF4G"/>
    <property type="match status" value="1"/>
</dbReference>
<dbReference type="VEuPathDB" id="VectorBase:PHUM011900"/>
<gene>
    <name evidence="7" type="primary">8233730</name>
    <name evidence="6" type="ORF">Phum_PHUM011900</name>
</gene>
<dbReference type="STRING" id="121224.E0V9H5"/>
<dbReference type="EMBL" id="AAZO01000142">
    <property type="status" value="NOT_ANNOTATED_CDS"/>
    <property type="molecule type" value="Genomic_DNA"/>
</dbReference>
<feature type="domain" description="MIF4G" evidence="5">
    <location>
        <begin position="90"/>
        <end position="272"/>
    </location>
</feature>
<dbReference type="PANTHER" id="PTHR23254:SF16">
    <property type="entry name" value="CBP80_20-DEPENDENT TRANSLATION INITIATION FACTOR"/>
    <property type="match status" value="1"/>
</dbReference>
<dbReference type="EMBL" id="AAZO01000143">
    <property type="status" value="NOT_ANNOTATED_CDS"/>
    <property type="molecule type" value="Genomic_DNA"/>
</dbReference>
<dbReference type="GO" id="GO:0003723">
    <property type="term" value="F:RNA binding"/>
    <property type="evidence" value="ECO:0007669"/>
    <property type="project" value="InterPro"/>
</dbReference>
<reference evidence="6" key="2">
    <citation type="submission" date="2007-04" db="EMBL/GenBank/DDBJ databases">
        <title>The genome of the human body louse.</title>
        <authorList>
            <consortium name="The Human Body Louse Genome Consortium"/>
            <person name="Kirkness E."/>
            <person name="Walenz B."/>
            <person name="Hass B."/>
            <person name="Bruggner R."/>
            <person name="Strausberg R."/>
        </authorList>
    </citation>
    <scope>NUCLEOTIDE SEQUENCE</scope>
    <source>
        <strain evidence="6">USDA</strain>
    </source>
</reference>
<sequence>MGKKHKHYLQQSLSSGNILHEAQNLNAHRVHFSLQSANNSSNSNRSSLKSHDSKSNKINHDNKQVRFHNNNTPFPGLQRSKSLGAADMKARRLYGAPNTIDLGNFPPQIQATIFKALEDPNQLSDRNLMELVRCIMERVLESRKFAEPGAKLCIKIIEKEKKETFLESLLNTCQQWYQERNQLLKGTPNKFPTYMAFLNEMYCQVECNCELKTHHEGVPPGLLLLTLLCKKQELPKQLDALLGAVRDAFLTAQTAPNIRKTLLQLIELSAARWQLSAPAVMYYYPGTPK</sequence>
<dbReference type="HOGENOM" id="CLU_047171_0_0_1"/>
<evidence type="ECO:0000313" key="8">
    <source>
        <dbReference type="Proteomes" id="UP000009046"/>
    </source>
</evidence>
<dbReference type="GeneID" id="8233730"/>
<feature type="region of interest" description="Disordered" evidence="4">
    <location>
        <begin position="36"/>
        <end position="80"/>
    </location>
</feature>
<dbReference type="KEGG" id="phu:Phum_PHUM011900"/>
<dbReference type="eggNOG" id="KOG3942">
    <property type="taxonomic scope" value="Eukaryota"/>
</dbReference>
<evidence type="ECO:0000259" key="5">
    <source>
        <dbReference type="SMART" id="SM00543"/>
    </source>
</evidence>
<organism>
    <name type="scientific">Pediculus humanus subsp. corporis</name>
    <name type="common">Body louse</name>
    <dbReference type="NCBI Taxonomy" id="121224"/>
    <lineage>
        <taxon>Eukaryota</taxon>
        <taxon>Metazoa</taxon>
        <taxon>Ecdysozoa</taxon>
        <taxon>Arthropoda</taxon>
        <taxon>Hexapoda</taxon>
        <taxon>Insecta</taxon>
        <taxon>Pterygota</taxon>
        <taxon>Neoptera</taxon>
        <taxon>Paraneoptera</taxon>
        <taxon>Psocodea</taxon>
        <taxon>Troctomorpha</taxon>
        <taxon>Phthiraptera</taxon>
        <taxon>Anoplura</taxon>
        <taxon>Pediculidae</taxon>
        <taxon>Pediculus</taxon>
    </lineage>
</organism>
<dbReference type="EMBL" id="DS234993">
    <property type="protein sequence ID" value="EEB10031.1"/>
    <property type="molecule type" value="Genomic_DNA"/>
</dbReference>
<dbReference type="OrthoDB" id="565552at2759"/>
<evidence type="ECO:0000256" key="2">
    <source>
        <dbReference type="ARBA" id="ARBA00022490"/>
    </source>
</evidence>
<name>E0V9H5_PEDHC</name>
<dbReference type="Proteomes" id="UP000009046">
    <property type="component" value="Unassembled WGS sequence"/>
</dbReference>
<dbReference type="RefSeq" id="XP_002422769.1">
    <property type="nucleotide sequence ID" value="XM_002422724.1"/>
</dbReference>
<accession>E0V9H5</accession>
<feature type="compositionally biased region" description="Basic and acidic residues" evidence="4">
    <location>
        <begin position="49"/>
        <end position="64"/>
    </location>
</feature>
<dbReference type="SUPFAM" id="SSF48371">
    <property type="entry name" value="ARM repeat"/>
    <property type="match status" value="1"/>
</dbReference>
<feature type="compositionally biased region" description="Low complexity" evidence="4">
    <location>
        <begin position="36"/>
        <end position="47"/>
    </location>
</feature>
<evidence type="ECO:0000256" key="4">
    <source>
        <dbReference type="SAM" id="MobiDB-lite"/>
    </source>
</evidence>
<dbReference type="InterPro" id="IPR003890">
    <property type="entry name" value="MIF4G-like_typ-3"/>
</dbReference>
<protein>
    <recommendedName>
        <fullName evidence="5">MIF4G domain-containing protein</fullName>
    </recommendedName>
</protein>
<reference evidence="6" key="1">
    <citation type="submission" date="2007-04" db="EMBL/GenBank/DDBJ databases">
        <title>Annotation of Pediculus humanus corporis strain USDA.</title>
        <authorList>
            <person name="Kirkness E."/>
            <person name="Hannick L."/>
            <person name="Hass B."/>
            <person name="Bruggner R."/>
            <person name="Lawson D."/>
            <person name="Bidwell S."/>
            <person name="Joardar V."/>
            <person name="Caler E."/>
            <person name="Walenz B."/>
            <person name="Inman J."/>
            <person name="Schobel S."/>
            <person name="Galinsky K."/>
            <person name="Amedeo P."/>
            <person name="Strausberg R."/>
        </authorList>
    </citation>
    <scope>NUCLEOTIDE SEQUENCE</scope>
    <source>
        <strain evidence="6">USDA</strain>
    </source>
</reference>
<comment type="subcellular location">
    <subcellularLocation>
        <location evidence="1">Cytoplasm</location>
    </subcellularLocation>
</comment>
<dbReference type="FunCoup" id="E0V9H5">
    <property type="interactions" value="137"/>
</dbReference>
<evidence type="ECO:0000256" key="1">
    <source>
        <dbReference type="ARBA" id="ARBA00004496"/>
    </source>
</evidence>
<dbReference type="EnsemblMetazoa" id="PHUM011900-RA">
    <property type="protein sequence ID" value="PHUM011900-PA"/>
    <property type="gene ID" value="PHUM011900"/>
</dbReference>
<proteinExistence type="predicted"/>
<reference evidence="7" key="3">
    <citation type="submission" date="2020-05" db="UniProtKB">
        <authorList>
            <consortium name="EnsemblMetazoa"/>
        </authorList>
    </citation>
    <scope>IDENTIFICATION</scope>
    <source>
        <strain evidence="7">USDA</strain>
    </source>
</reference>
<dbReference type="GO" id="GO:0005829">
    <property type="term" value="C:cytosol"/>
    <property type="evidence" value="ECO:0007669"/>
    <property type="project" value="TreeGrafter"/>
</dbReference>
<evidence type="ECO:0000313" key="6">
    <source>
        <dbReference type="EMBL" id="EEB10031.1"/>
    </source>
</evidence>
<dbReference type="SMART" id="SM00543">
    <property type="entry name" value="MIF4G"/>
    <property type="match status" value="1"/>
</dbReference>
<dbReference type="InParanoid" id="E0V9H5"/>
<dbReference type="OMA" id="VECNCEL"/>
<dbReference type="CTD" id="8233730"/>
<dbReference type="InterPro" id="IPR016024">
    <property type="entry name" value="ARM-type_fold"/>
</dbReference>
<dbReference type="AlphaFoldDB" id="E0V9H5"/>
<keyword evidence="2" id="KW-0963">Cytoplasm</keyword>